<keyword evidence="4 15" id="KW-0812">Transmembrane</keyword>
<feature type="binding site" evidence="12">
    <location>
        <position position="317"/>
    </location>
    <ligand>
        <name>L-glutamate</name>
        <dbReference type="ChEBI" id="CHEBI:29985"/>
    </ligand>
</feature>
<dbReference type="InterPro" id="IPR052192">
    <property type="entry name" value="Insect_Ionotropic_Sensory_Rcpt"/>
</dbReference>
<dbReference type="Pfam" id="PF00060">
    <property type="entry name" value="Lig_chan"/>
    <property type="match status" value="1"/>
</dbReference>
<evidence type="ECO:0000256" key="11">
    <source>
        <dbReference type="ARBA" id="ARBA00023303"/>
    </source>
</evidence>
<dbReference type="Proteomes" id="UP000683360">
    <property type="component" value="Unassembled WGS sequence"/>
</dbReference>
<reference evidence="18" key="1">
    <citation type="submission" date="2021-03" db="EMBL/GenBank/DDBJ databases">
        <authorList>
            <person name="Bekaert M."/>
        </authorList>
    </citation>
    <scope>NUCLEOTIDE SEQUENCE</scope>
</reference>
<comment type="caution">
    <text evidence="18">The sequence shown here is derived from an EMBL/GenBank/DDBJ whole genome shotgun (WGS) entry which is preliminary data.</text>
</comment>
<dbReference type="SMART" id="SM00079">
    <property type="entry name" value="PBPe"/>
    <property type="match status" value="1"/>
</dbReference>
<proteinExistence type="predicted"/>
<keyword evidence="8" id="KW-0675">Receptor</keyword>
<dbReference type="FunFam" id="1.10.287.70:FF:000143">
    <property type="entry name" value="Probable glutamate receptor"/>
    <property type="match status" value="1"/>
</dbReference>
<evidence type="ECO:0000256" key="6">
    <source>
        <dbReference type="ARBA" id="ARBA00023065"/>
    </source>
</evidence>
<keyword evidence="10" id="KW-1071">Ligand-gated ion channel</keyword>
<feature type="transmembrane region" description="Helical" evidence="15">
    <location>
        <begin position="357"/>
        <end position="375"/>
    </location>
</feature>
<dbReference type="OrthoDB" id="9997229at2759"/>
<keyword evidence="6" id="KW-0406">Ion transport</keyword>
<keyword evidence="2" id="KW-0813">Transport</keyword>
<keyword evidence="11" id="KW-0407">Ion channel</keyword>
<keyword evidence="19" id="KW-1185">Reference proteome</keyword>
<evidence type="ECO:0000256" key="13">
    <source>
        <dbReference type="PIRSR" id="PIRSR601508-2"/>
    </source>
</evidence>
<dbReference type="EMBL" id="CAJPWZ010002503">
    <property type="protein sequence ID" value="CAG2239141.1"/>
    <property type="molecule type" value="Genomic_DNA"/>
</dbReference>
<sequence length="828" mass="93796">MNCPVLNNCPNPTGNIAHSGPAINNTSSTVLTLISVITYLKWTSVCVVFDNDTEYEAIDLQNSLSTIGIFAVLYRMDEVTSSNIDALSLNEPNSDPDRLNFTVLCRLSSCQSFLQKPFDFERKNIWRNSLLYFSSWLVGIFDTRNLTILESNSSCPFDNIAIINYPTVMLKSEHQRQVVKDTTNDCEWSPIQTMTWHTKGRGLLQVGFVHLNGSLIKVKEIFPNVRFGYNQRKLLVSTLPWPPFVILDNKTKQYSGITIELLKQLSYNLNFTYEIIPPPDGKWGVGSDNNSWNGMIGQLQRREIDMIAAPLGVQSHRETVMDFTHPYYYEFSAILMKKPNPNDTRWSTLLDPFSPTVLMYIGISLPVVALFLVVFEKYNPFYGYVQNRMKTRGLHHFSDSFWYMYGALLTQGGEHIARSSAGRTLLCFWWIFCIIMVATYSGNFVAFLTVSKTKLPFTDLEGLVAQSSYKWGTAGATIYETIFKNSELPERKELWYGIIKYNATDSSVLSSDPGVHISKVLKGEYAYVADKTFMDLAMTNNCDLAIATSDILPVQYAIGLPNNSPFVQMFSDEIIAILESGLIQIWMMQIWPRNGVCQKMSVTEAKTIELVDIQSGFYLIGVGVDRCLSRFRIIAILESGLIQIWMMQIWPRNGVCQKMSVTEAKTIELLDIQIGFYLIGLGVGLACLSLLYEFLRNKCCQWLRRSGRMQRRSPVQYMGTRPNIEDFFSSNSNDSPINRAISQQIGNSWSHNRHNESNVATVAHDSQNESNGITISHDRQNEYNGITVSHDSQNESNGITVSHDNHNESNVFTVLPSIDVYALDGLFE</sequence>
<evidence type="ECO:0000256" key="15">
    <source>
        <dbReference type="SAM" id="Phobius"/>
    </source>
</evidence>
<dbReference type="Gene3D" id="1.10.287.70">
    <property type="match status" value="1"/>
</dbReference>
<evidence type="ECO:0000256" key="4">
    <source>
        <dbReference type="ARBA" id="ARBA00022692"/>
    </source>
</evidence>
<feature type="domain" description="Ionotropic glutamate receptor L-glutamate and glycine-binding" evidence="17">
    <location>
        <begin position="243"/>
        <end position="301"/>
    </location>
</feature>
<dbReference type="PRINTS" id="PR00177">
    <property type="entry name" value="NMDARECEPTOR"/>
</dbReference>
<feature type="site" description="Interaction with the cone snail toxin Con-ikot-ikot" evidence="13">
    <location>
        <position position="484"/>
    </location>
</feature>
<dbReference type="PANTHER" id="PTHR42643:SF24">
    <property type="entry name" value="IONOTROPIC RECEPTOR 60A"/>
    <property type="match status" value="1"/>
</dbReference>
<evidence type="ECO:0000259" key="16">
    <source>
        <dbReference type="SMART" id="SM00079"/>
    </source>
</evidence>
<dbReference type="SUPFAM" id="SSF53850">
    <property type="entry name" value="Periplasmic binding protein-like II"/>
    <property type="match status" value="1"/>
</dbReference>
<keyword evidence="14" id="KW-1015">Disulfide bond</keyword>
<gene>
    <name evidence="18" type="ORF">MEDL_51505</name>
</gene>
<evidence type="ECO:0000256" key="14">
    <source>
        <dbReference type="PIRSR" id="PIRSR601508-3"/>
    </source>
</evidence>
<evidence type="ECO:0000256" key="9">
    <source>
        <dbReference type="ARBA" id="ARBA00023180"/>
    </source>
</evidence>
<evidence type="ECO:0000256" key="3">
    <source>
        <dbReference type="ARBA" id="ARBA00022475"/>
    </source>
</evidence>
<dbReference type="Pfam" id="PF10613">
    <property type="entry name" value="Lig_chan-Glu_bd"/>
    <property type="match status" value="1"/>
</dbReference>
<feature type="disulfide bond" evidence="14">
    <location>
        <begin position="542"/>
        <end position="597"/>
    </location>
</feature>
<organism evidence="18 19">
    <name type="scientific">Mytilus edulis</name>
    <name type="common">Blue mussel</name>
    <dbReference type="NCBI Taxonomy" id="6550"/>
    <lineage>
        <taxon>Eukaryota</taxon>
        <taxon>Metazoa</taxon>
        <taxon>Spiralia</taxon>
        <taxon>Lophotrochozoa</taxon>
        <taxon>Mollusca</taxon>
        <taxon>Bivalvia</taxon>
        <taxon>Autobranchia</taxon>
        <taxon>Pteriomorphia</taxon>
        <taxon>Mytilida</taxon>
        <taxon>Mytiloidea</taxon>
        <taxon>Mytilidae</taxon>
        <taxon>Mytilinae</taxon>
        <taxon>Mytilus</taxon>
    </lineage>
</organism>
<evidence type="ECO:0000256" key="10">
    <source>
        <dbReference type="ARBA" id="ARBA00023286"/>
    </source>
</evidence>
<dbReference type="AlphaFoldDB" id="A0A8S3UDZ1"/>
<keyword evidence="5 15" id="KW-1133">Transmembrane helix</keyword>
<dbReference type="GO" id="GO:0050906">
    <property type="term" value="P:detection of stimulus involved in sensory perception"/>
    <property type="evidence" value="ECO:0007669"/>
    <property type="project" value="UniProtKB-ARBA"/>
</dbReference>
<dbReference type="InterPro" id="IPR019594">
    <property type="entry name" value="Glu/Gly-bd"/>
</dbReference>
<evidence type="ECO:0000256" key="8">
    <source>
        <dbReference type="ARBA" id="ARBA00023170"/>
    </source>
</evidence>
<protein>
    <submittedName>
        <fullName evidence="18">GRID1</fullName>
    </submittedName>
</protein>
<evidence type="ECO:0000256" key="5">
    <source>
        <dbReference type="ARBA" id="ARBA00022989"/>
    </source>
</evidence>
<evidence type="ECO:0000256" key="12">
    <source>
        <dbReference type="PIRSR" id="PIRSR601508-1"/>
    </source>
</evidence>
<dbReference type="SMART" id="SM00918">
    <property type="entry name" value="Lig_chan-Glu_bd"/>
    <property type="match status" value="1"/>
</dbReference>
<feature type="transmembrane region" description="Helical" evidence="15">
    <location>
        <begin position="674"/>
        <end position="695"/>
    </location>
</feature>
<evidence type="ECO:0000313" key="18">
    <source>
        <dbReference type="EMBL" id="CAG2239141.1"/>
    </source>
</evidence>
<dbReference type="InterPro" id="IPR001320">
    <property type="entry name" value="Iontro_rcpt_C"/>
</dbReference>
<name>A0A8S3UDZ1_MYTED</name>
<feature type="domain" description="Ionotropic glutamate receptor C-terminal" evidence="16">
    <location>
        <begin position="233"/>
        <end position="593"/>
    </location>
</feature>
<dbReference type="GO" id="GO:0015276">
    <property type="term" value="F:ligand-gated monoatomic ion channel activity"/>
    <property type="evidence" value="ECO:0007669"/>
    <property type="project" value="InterPro"/>
</dbReference>
<dbReference type="FunFam" id="3.40.190.10:FF:000024">
    <property type="entry name" value="Glutamate receptor, ionotropic, delta 1"/>
    <property type="match status" value="1"/>
</dbReference>
<feature type="binding site" evidence="12">
    <location>
        <position position="310"/>
    </location>
    <ligand>
        <name>L-glutamate</name>
        <dbReference type="ChEBI" id="CHEBI:29985"/>
    </ligand>
</feature>
<comment type="subcellular location">
    <subcellularLocation>
        <location evidence="1">Cell membrane</location>
        <topology evidence="1">Multi-pass membrane protein</topology>
    </subcellularLocation>
</comment>
<keyword evidence="9" id="KW-0325">Glycoprotein</keyword>
<evidence type="ECO:0000256" key="1">
    <source>
        <dbReference type="ARBA" id="ARBA00004651"/>
    </source>
</evidence>
<feature type="transmembrane region" description="Helical" evidence="15">
    <location>
        <begin position="425"/>
        <end position="448"/>
    </location>
</feature>
<evidence type="ECO:0000259" key="17">
    <source>
        <dbReference type="SMART" id="SM00918"/>
    </source>
</evidence>
<dbReference type="Gene3D" id="3.40.190.10">
    <property type="entry name" value="Periplasmic binding protein-like II"/>
    <property type="match status" value="1"/>
</dbReference>
<keyword evidence="3" id="KW-1003">Cell membrane</keyword>
<dbReference type="GO" id="GO:0038023">
    <property type="term" value="F:signaling receptor activity"/>
    <property type="evidence" value="ECO:0007669"/>
    <property type="project" value="InterPro"/>
</dbReference>
<dbReference type="PANTHER" id="PTHR42643">
    <property type="entry name" value="IONOTROPIC RECEPTOR 20A-RELATED"/>
    <property type="match status" value="1"/>
</dbReference>
<evidence type="ECO:0000256" key="2">
    <source>
        <dbReference type="ARBA" id="ARBA00022448"/>
    </source>
</evidence>
<dbReference type="InterPro" id="IPR001508">
    <property type="entry name" value="Iono_Glu_rcpt_met"/>
</dbReference>
<keyword evidence="7 15" id="KW-0472">Membrane</keyword>
<accession>A0A8S3UDZ1</accession>
<dbReference type="GO" id="GO:0005886">
    <property type="term" value="C:plasma membrane"/>
    <property type="evidence" value="ECO:0007669"/>
    <property type="project" value="UniProtKB-SubCell"/>
</dbReference>
<feature type="binding site" evidence="12">
    <location>
        <position position="530"/>
    </location>
    <ligand>
        <name>L-glutamate</name>
        <dbReference type="ChEBI" id="CHEBI:29985"/>
    </ligand>
</feature>
<evidence type="ECO:0000256" key="7">
    <source>
        <dbReference type="ARBA" id="ARBA00023136"/>
    </source>
</evidence>
<evidence type="ECO:0000313" key="19">
    <source>
        <dbReference type="Proteomes" id="UP000683360"/>
    </source>
</evidence>